<feature type="transmembrane region" description="Helical" evidence="1">
    <location>
        <begin position="46"/>
        <end position="65"/>
    </location>
</feature>
<accession>E9HZR7</accession>
<organism evidence="2 3">
    <name type="scientific">Daphnia pulex</name>
    <name type="common">Water flea</name>
    <dbReference type="NCBI Taxonomy" id="6669"/>
    <lineage>
        <taxon>Eukaryota</taxon>
        <taxon>Metazoa</taxon>
        <taxon>Ecdysozoa</taxon>
        <taxon>Arthropoda</taxon>
        <taxon>Crustacea</taxon>
        <taxon>Branchiopoda</taxon>
        <taxon>Diplostraca</taxon>
        <taxon>Cladocera</taxon>
        <taxon>Anomopoda</taxon>
        <taxon>Daphniidae</taxon>
        <taxon>Daphnia</taxon>
    </lineage>
</organism>
<dbReference type="InParanoid" id="E9HZR7"/>
<dbReference type="HOGENOM" id="CLU_1983768_0_0_1"/>
<keyword evidence="1" id="KW-0812">Transmembrane</keyword>
<evidence type="ECO:0000313" key="2">
    <source>
        <dbReference type="EMBL" id="EFX62763.1"/>
    </source>
</evidence>
<evidence type="ECO:0000256" key="1">
    <source>
        <dbReference type="SAM" id="Phobius"/>
    </source>
</evidence>
<gene>
    <name evidence="2" type="ORF">DAPPUDRAFT_300581</name>
</gene>
<protein>
    <submittedName>
        <fullName evidence="2">Uncharacterized protein</fullName>
    </submittedName>
</protein>
<proteinExistence type="predicted"/>
<dbReference type="AlphaFoldDB" id="E9HZR7"/>
<keyword evidence="3" id="KW-1185">Reference proteome</keyword>
<name>E9HZR7_DAPPU</name>
<dbReference type="KEGG" id="dpx:DAPPUDRAFT_300581"/>
<evidence type="ECO:0000313" key="3">
    <source>
        <dbReference type="Proteomes" id="UP000000305"/>
    </source>
</evidence>
<feature type="transmembrane region" description="Helical" evidence="1">
    <location>
        <begin position="72"/>
        <end position="91"/>
    </location>
</feature>
<dbReference type="EMBL" id="GL733397">
    <property type="protein sequence ID" value="EFX62763.1"/>
    <property type="molecule type" value="Genomic_DNA"/>
</dbReference>
<dbReference type="Proteomes" id="UP000000305">
    <property type="component" value="Unassembled WGS sequence"/>
</dbReference>
<sequence length="126" mass="14788">MSITERPKFEVLIPCWKKYYITIHFLLMLLPDLQSTFSNENTEVSISSYIFLSYTATTLIVLSCLLDGRPTWICCVEFGRCIIFLIALTFVQRNGIFRDLQQFVFYISALMWGLLALEYFFKCHRG</sequence>
<reference evidence="2 3" key="1">
    <citation type="journal article" date="2011" name="Science">
        <title>The ecoresponsive genome of Daphnia pulex.</title>
        <authorList>
            <person name="Colbourne J.K."/>
            <person name="Pfrender M.E."/>
            <person name="Gilbert D."/>
            <person name="Thomas W.K."/>
            <person name="Tucker A."/>
            <person name="Oakley T.H."/>
            <person name="Tokishita S."/>
            <person name="Aerts A."/>
            <person name="Arnold G.J."/>
            <person name="Basu M.K."/>
            <person name="Bauer D.J."/>
            <person name="Caceres C.E."/>
            <person name="Carmel L."/>
            <person name="Casola C."/>
            <person name="Choi J.H."/>
            <person name="Detter J.C."/>
            <person name="Dong Q."/>
            <person name="Dusheyko S."/>
            <person name="Eads B.D."/>
            <person name="Frohlich T."/>
            <person name="Geiler-Samerotte K.A."/>
            <person name="Gerlach D."/>
            <person name="Hatcher P."/>
            <person name="Jogdeo S."/>
            <person name="Krijgsveld J."/>
            <person name="Kriventseva E.V."/>
            <person name="Kultz D."/>
            <person name="Laforsch C."/>
            <person name="Lindquist E."/>
            <person name="Lopez J."/>
            <person name="Manak J.R."/>
            <person name="Muller J."/>
            <person name="Pangilinan J."/>
            <person name="Patwardhan R.P."/>
            <person name="Pitluck S."/>
            <person name="Pritham E.J."/>
            <person name="Rechtsteiner A."/>
            <person name="Rho M."/>
            <person name="Rogozin I.B."/>
            <person name="Sakarya O."/>
            <person name="Salamov A."/>
            <person name="Schaack S."/>
            <person name="Shapiro H."/>
            <person name="Shiga Y."/>
            <person name="Skalitzky C."/>
            <person name="Smith Z."/>
            <person name="Souvorov A."/>
            <person name="Sung W."/>
            <person name="Tang Z."/>
            <person name="Tsuchiya D."/>
            <person name="Tu H."/>
            <person name="Vos H."/>
            <person name="Wang M."/>
            <person name="Wolf Y.I."/>
            <person name="Yamagata H."/>
            <person name="Yamada T."/>
            <person name="Ye Y."/>
            <person name="Shaw J.R."/>
            <person name="Andrews J."/>
            <person name="Crease T.J."/>
            <person name="Tang H."/>
            <person name="Lucas S.M."/>
            <person name="Robertson H.M."/>
            <person name="Bork P."/>
            <person name="Koonin E.V."/>
            <person name="Zdobnov E.M."/>
            <person name="Grigoriev I.V."/>
            <person name="Lynch M."/>
            <person name="Boore J.L."/>
        </authorList>
    </citation>
    <scope>NUCLEOTIDE SEQUENCE [LARGE SCALE GENOMIC DNA]</scope>
</reference>
<feature type="transmembrane region" description="Helical" evidence="1">
    <location>
        <begin position="103"/>
        <end position="121"/>
    </location>
</feature>
<keyword evidence="1" id="KW-0472">Membrane</keyword>
<keyword evidence="1" id="KW-1133">Transmembrane helix</keyword>